<evidence type="ECO:0000256" key="3">
    <source>
        <dbReference type="ARBA" id="ARBA00022536"/>
    </source>
</evidence>
<dbReference type="InterPro" id="IPR015919">
    <property type="entry name" value="Cadherin-like_sf"/>
</dbReference>
<dbReference type="GO" id="GO:0016477">
    <property type="term" value="P:cell migration"/>
    <property type="evidence" value="ECO:0007669"/>
    <property type="project" value="TreeGrafter"/>
</dbReference>
<proteinExistence type="predicted"/>
<dbReference type="GO" id="GO:0045296">
    <property type="term" value="F:cadherin binding"/>
    <property type="evidence" value="ECO:0007669"/>
    <property type="project" value="TreeGrafter"/>
</dbReference>
<dbReference type="GO" id="GO:0007163">
    <property type="term" value="P:establishment or maintenance of cell polarity"/>
    <property type="evidence" value="ECO:0007669"/>
    <property type="project" value="UniProtKB-ARBA"/>
</dbReference>
<name>A0A085LRN1_9BILA</name>
<dbReference type="FunFam" id="2.60.40.60:FF:000104">
    <property type="entry name" value="cadherin-23 isoform X1"/>
    <property type="match status" value="1"/>
</dbReference>
<dbReference type="GO" id="GO:0007156">
    <property type="term" value="P:homophilic cell adhesion via plasma membrane adhesion molecules"/>
    <property type="evidence" value="ECO:0007669"/>
    <property type="project" value="InterPro"/>
</dbReference>
<evidence type="ECO:0000256" key="7">
    <source>
        <dbReference type="ARBA" id="ARBA00022837"/>
    </source>
</evidence>
<keyword evidence="7 13" id="KW-0106">Calcium</keyword>
<dbReference type="FunFam" id="2.60.40.60:FF:000033">
    <property type="entry name" value="FAT atypical cadherin 1"/>
    <property type="match status" value="1"/>
</dbReference>
<keyword evidence="12" id="KW-0325">Glycoprotein</keyword>
<evidence type="ECO:0000256" key="12">
    <source>
        <dbReference type="ARBA" id="ARBA00023180"/>
    </source>
</evidence>
<evidence type="ECO:0000313" key="18">
    <source>
        <dbReference type="EMBL" id="KFD47627.1"/>
    </source>
</evidence>
<keyword evidence="2" id="KW-1003">Cell membrane</keyword>
<evidence type="ECO:0000256" key="2">
    <source>
        <dbReference type="ARBA" id="ARBA00022475"/>
    </source>
</evidence>
<feature type="domain" description="Cadherin" evidence="17">
    <location>
        <begin position="1078"/>
        <end position="1180"/>
    </location>
</feature>
<dbReference type="GO" id="GO:0016342">
    <property type="term" value="C:catenin complex"/>
    <property type="evidence" value="ECO:0007669"/>
    <property type="project" value="TreeGrafter"/>
</dbReference>
<gene>
    <name evidence="18" type="ORF">M513_11490</name>
</gene>
<feature type="domain" description="Cadherin" evidence="17">
    <location>
        <begin position="351"/>
        <end position="450"/>
    </location>
</feature>
<evidence type="ECO:0000256" key="1">
    <source>
        <dbReference type="ARBA" id="ARBA00004251"/>
    </source>
</evidence>
<dbReference type="GO" id="GO:0005509">
    <property type="term" value="F:calcium ion binding"/>
    <property type="evidence" value="ECO:0007669"/>
    <property type="project" value="UniProtKB-UniRule"/>
</dbReference>
<evidence type="ECO:0000256" key="6">
    <source>
        <dbReference type="ARBA" id="ARBA00022737"/>
    </source>
</evidence>
<dbReference type="PRINTS" id="PR00205">
    <property type="entry name" value="CADHERIN"/>
</dbReference>
<dbReference type="Pfam" id="PF00028">
    <property type="entry name" value="Cadherin"/>
    <property type="match status" value="23"/>
</dbReference>
<dbReference type="PROSITE" id="PS50268">
    <property type="entry name" value="CADHERIN_2"/>
    <property type="match status" value="26"/>
</dbReference>
<feature type="domain" description="Cadherin" evidence="17">
    <location>
        <begin position="2790"/>
        <end position="2850"/>
    </location>
</feature>
<dbReference type="PANTHER" id="PTHR24027">
    <property type="entry name" value="CADHERIN-23"/>
    <property type="match status" value="1"/>
</dbReference>
<organism evidence="18 19">
    <name type="scientific">Trichuris suis</name>
    <name type="common">pig whipworm</name>
    <dbReference type="NCBI Taxonomy" id="68888"/>
    <lineage>
        <taxon>Eukaryota</taxon>
        <taxon>Metazoa</taxon>
        <taxon>Ecdysozoa</taxon>
        <taxon>Nematoda</taxon>
        <taxon>Enoplea</taxon>
        <taxon>Dorylaimia</taxon>
        <taxon>Trichinellida</taxon>
        <taxon>Trichuridae</taxon>
        <taxon>Trichuris</taxon>
    </lineage>
</organism>
<dbReference type="GO" id="GO:0008013">
    <property type="term" value="F:beta-catenin binding"/>
    <property type="evidence" value="ECO:0007669"/>
    <property type="project" value="TreeGrafter"/>
</dbReference>
<keyword evidence="5 16" id="KW-0732">Signal</keyword>
<dbReference type="FunFam" id="2.60.40.60:FF:000081">
    <property type="entry name" value="protocadherin Fat 4"/>
    <property type="match status" value="1"/>
</dbReference>
<feature type="domain" description="Cadherin" evidence="17">
    <location>
        <begin position="2687"/>
        <end position="2789"/>
    </location>
</feature>
<dbReference type="FunFam" id="2.60.40.60:FF:000007">
    <property type="entry name" value="Protocadherin alpha 2"/>
    <property type="match status" value="1"/>
</dbReference>
<evidence type="ECO:0000256" key="13">
    <source>
        <dbReference type="PROSITE-ProRule" id="PRU00043"/>
    </source>
</evidence>
<dbReference type="FunFam" id="2.60.40.60:FF:000116">
    <property type="entry name" value="Dachsous cadherin-related 2"/>
    <property type="match status" value="1"/>
</dbReference>
<feature type="domain" description="Cadherin" evidence="17">
    <location>
        <begin position="1737"/>
        <end position="1839"/>
    </location>
</feature>
<feature type="domain" description="Cadherin" evidence="17">
    <location>
        <begin position="1523"/>
        <end position="1627"/>
    </location>
</feature>
<feature type="domain" description="Cadherin" evidence="17">
    <location>
        <begin position="970"/>
        <end position="1077"/>
    </location>
</feature>
<feature type="domain" description="Cadherin" evidence="17">
    <location>
        <begin position="1840"/>
        <end position="1944"/>
    </location>
</feature>
<evidence type="ECO:0000256" key="9">
    <source>
        <dbReference type="ARBA" id="ARBA00022989"/>
    </source>
</evidence>
<dbReference type="FunFam" id="2.60.40.60:FF:000020">
    <property type="entry name" value="Dachsous cadherin-related 1b"/>
    <property type="match status" value="6"/>
</dbReference>
<feature type="domain" description="Cadherin" evidence="17">
    <location>
        <begin position="2161"/>
        <end position="2265"/>
    </location>
</feature>
<feature type="domain" description="Cadherin" evidence="17">
    <location>
        <begin position="123"/>
        <end position="233"/>
    </location>
</feature>
<feature type="domain" description="Cadherin" evidence="17">
    <location>
        <begin position="2366"/>
        <end position="2484"/>
    </location>
</feature>
<keyword evidence="6" id="KW-0677">Repeat</keyword>
<feature type="domain" description="Cadherin" evidence="17">
    <location>
        <begin position="451"/>
        <end position="558"/>
    </location>
</feature>
<dbReference type="SMART" id="SM00112">
    <property type="entry name" value="CA"/>
    <property type="match status" value="26"/>
</dbReference>
<feature type="domain" description="Cadherin" evidence="17">
    <location>
        <begin position="2480"/>
        <end position="2580"/>
    </location>
</feature>
<dbReference type="GO" id="GO:0030855">
    <property type="term" value="P:epithelial cell differentiation"/>
    <property type="evidence" value="ECO:0007669"/>
    <property type="project" value="UniProtKB-ARBA"/>
</dbReference>
<dbReference type="CDD" id="cd11304">
    <property type="entry name" value="Cadherin_repeat"/>
    <property type="match status" value="27"/>
</dbReference>
<feature type="domain" description="Cadherin" evidence="17">
    <location>
        <begin position="1297"/>
        <end position="1417"/>
    </location>
</feature>
<dbReference type="PROSITE" id="PS00232">
    <property type="entry name" value="CADHERIN_1"/>
    <property type="match status" value="11"/>
</dbReference>
<dbReference type="FunFam" id="2.60.40.60:FF:000134">
    <property type="entry name" value="protocadherin Fat 4"/>
    <property type="match status" value="2"/>
</dbReference>
<reference evidence="18 19" key="1">
    <citation type="journal article" date="2014" name="Nat. Genet.">
        <title>Genome and transcriptome of the porcine whipworm Trichuris suis.</title>
        <authorList>
            <person name="Jex A.R."/>
            <person name="Nejsum P."/>
            <person name="Schwarz E.M."/>
            <person name="Hu L."/>
            <person name="Young N.D."/>
            <person name="Hall R.S."/>
            <person name="Korhonen P.K."/>
            <person name="Liao S."/>
            <person name="Thamsborg S."/>
            <person name="Xia J."/>
            <person name="Xu P."/>
            <person name="Wang S."/>
            <person name="Scheerlinck J.P."/>
            <person name="Hofmann A."/>
            <person name="Sternberg P.W."/>
            <person name="Wang J."/>
            <person name="Gasser R.B."/>
        </authorList>
    </citation>
    <scope>NUCLEOTIDE SEQUENCE [LARGE SCALE GENOMIC DNA]</scope>
    <source>
        <strain evidence="18">DCEP-RM93M</strain>
    </source>
</reference>
<evidence type="ECO:0000256" key="15">
    <source>
        <dbReference type="SAM" id="Phobius"/>
    </source>
</evidence>
<dbReference type="InterPro" id="IPR002126">
    <property type="entry name" value="Cadherin-like_dom"/>
</dbReference>
<keyword evidence="10 15" id="KW-0472">Membrane</keyword>
<evidence type="ECO:0000256" key="11">
    <source>
        <dbReference type="ARBA" id="ARBA00023157"/>
    </source>
</evidence>
<feature type="domain" description="Cadherin" evidence="17">
    <location>
        <begin position="250"/>
        <end position="352"/>
    </location>
</feature>
<feature type="region of interest" description="Disordered" evidence="14">
    <location>
        <begin position="3032"/>
        <end position="3086"/>
    </location>
</feature>
<keyword evidence="8" id="KW-0130">Cell adhesion</keyword>
<evidence type="ECO:0000259" key="17">
    <source>
        <dbReference type="PROSITE" id="PS50268"/>
    </source>
</evidence>
<accession>A0A085LRN1</accession>
<feature type="domain" description="Cadherin" evidence="17">
    <location>
        <begin position="2265"/>
        <end position="2365"/>
    </location>
</feature>
<evidence type="ECO:0000256" key="4">
    <source>
        <dbReference type="ARBA" id="ARBA00022692"/>
    </source>
</evidence>
<keyword evidence="9 15" id="KW-1133">Transmembrane helix</keyword>
<dbReference type="FunFam" id="2.60.40.60:FF:000013">
    <property type="entry name" value="Cadherin EGF LAG seven-pass G-type receptor"/>
    <property type="match status" value="1"/>
</dbReference>
<feature type="domain" description="Cadherin" evidence="17">
    <location>
        <begin position="2581"/>
        <end position="2686"/>
    </location>
</feature>
<feature type="transmembrane region" description="Helical" evidence="15">
    <location>
        <begin position="2932"/>
        <end position="2956"/>
    </location>
</feature>
<evidence type="ECO:0000256" key="16">
    <source>
        <dbReference type="SAM" id="SignalP"/>
    </source>
</evidence>
<protein>
    <recommendedName>
        <fullName evidence="17">Cadherin domain-containing protein</fullName>
    </recommendedName>
</protein>
<dbReference type="Proteomes" id="UP000030764">
    <property type="component" value="Unassembled WGS sequence"/>
</dbReference>
<evidence type="ECO:0000256" key="8">
    <source>
        <dbReference type="ARBA" id="ARBA00022889"/>
    </source>
</evidence>
<feature type="domain" description="Cadherin" evidence="17">
    <location>
        <begin position="765"/>
        <end position="863"/>
    </location>
</feature>
<feature type="domain" description="Cadherin" evidence="17">
    <location>
        <begin position="559"/>
        <end position="662"/>
    </location>
</feature>
<feature type="compositionally biased region" description="Basic and acidic residues" evidence="14">
    <location>
        <begin position="3054"/>
        <end position="3068"/>
    </location>
</feature>
<sequence length="3261" mass="359310">MIWALGLCCLFLAAFGELVQRFQIAENEPSGTLVGVLTSGHPVAPSLMDPNGIKYFFIYPPESHVEASFSVDDRTGEIRTTEALDRERKANYVFLAIPVEGAEGIRVIIEVLDRNDNAPAFPKPAYVALQLSEFAKVDSEVPLPSAEDPDAPPFDVQRYEIAGGNVNNAFRLSTRRINGILYLDLVINSELDREFREIYILKINAFDGGVPPLRDTLTVNVTLMDVNDNAPIFDRPRYEVHLGNSDSLIPGSPIITVHATDQDAGRNGQVEYRLAPSPGDAQRLFSIDADTGLITWSSSQRMGRFYELLVLARDKGQQPLESSAFVAISTSVGMDKLKLGIIFLSPDGSPSLSEDTKPGTLIGRVSVSDPSISHRNLKCTLSMEGNHGDVFAVKASEEVNYLILAKPVDRGKVQAYNITLKAAACGQSAKMGSRKIQIKITDVNDNAPKFEKSLYTAQVSEKAPPGTSVVRVQAFDPDQGRNGQVRYGLIAEDASYEHWFKIDSQTGLITTADVVDCELSFNPKFIISAEDHGEPEPLSANATLSVSILDVNDNPPLFNKQIYNASVPEDAPIGHCFVQVEAVDPDCGKNAEIQYSIERKTAAGGLFTVHPSTGWLCLQGQLDYEERSAYEILVSASDGGGLSSTSVVRVDVEDVNDNAPIFYPLIYNVSLRQGILPGTPVLVVSATDRDSGDFGTVTYNIVSGNEGSSFRLNAKNGELYVKAQLFPTVYQLKIKAIDRGGLASSQMAVVTITVLTETFPSPYFEQKFYRFTVREDALPGIVAGQVRAHGTGPIAYDIYSGDPAGWFSIDTATGEIQVAKYLDHESQPTVLLNIQASLGYPPSYNHSQAQLIIEDINDNPPVFAQDVAEINVMEDHEPAVPIYTVKATDRDSGSNGEVHYKLLTNPENMFMIHPLTGELRLSAGRTLDYEARTNYTISILAEDGGLPSLSARMSLVVNVVDANDHTPEFLQQIYRSAVSEDAPTMTQVMQVKALDLDHGANGQIIFGLQASGSNASLEKFGIFADSGWIYLREPLDREVIAEYSLVATVRDNGQPRRSSWASVFINVLDVNDNAPTCSKVLQEFSSEENRPIGTFVGQITATDPDLGLNGTVRYRLDKNQTDSFHITPDGRLLTAEVLDYEVRDSYEFKVTAYDAGQPSLSTQCRVTVRVEDINDNAPFFVLPPRTSLILFREELPSGSEVFQVQAKDLDQGINGTVRYKIDPLHSTTPLPFRINPRTGIVYSTSVLDYERGLTTYKLTILAEDMGNPPLSTEKEFTVELVDVDDGTSPSLTRQNDHNDTLVFELSESMHVGSLVGSVDERRTADIEVFKELQDQAALEHLIDVSYGISAGNSMGIFDIDPFSGILFTVKRLDYETANFHFLTVSKTNISRLSHPPQVRLIYVRIKVLDQNDNSPVFPEDPVIFSLPENTPVGAEVWLYNATDADTGKYGRLKYRIIDGSEIFSIDPLRGTLQLRGSLDHEKCSEYVVVVEATDQAASPYDRRSTQVTTRIYIVDVNDNAPKFISNDTVEVFEDAVTDYPLFYVIATDEDWLENGRVSYSIKDRDVNSKFVINASTGALMLNSRLNKDDPTEYRFVIEATDHGVPPLSSRQTLRVKVVPVSLEAPRYERSLYRAKLTENSEPGSVVIQVKATERRKDGGNNSRLVYQLLPGGSGQGRFRIDQQTGLITTAVPIDREESEEVTLKVIVQNDETPQHYDVCVVVVTIEDVNDNRPRINQDTCYPLMIPENIKVQTLVVLHAADPDASFNGRVVYSIIEGNVDGKFHINAQSGRLSCEPLDREKVASYNLTILATDSGTPRLSDTCNLIITVMDENDNKPKFNQPAYTAEIREDVKPGSIVLQVQAKDLDEGRNGRVTYSIANDTTGLFHVKPNTGELVILRPPDFETTRGYAIHICASDQGAAEQLQECASVDVKVLDVNDNTPTFVEYPFEAVIPPTVSAGQRIVKVTATDADGEGPNSEIHYSFAASESRFGINPVTGVISAKRETILPAGSVHYLQIVATDKGQPPMTAFGLAKVLVQSKHAAARELVKFERNVYRFVVNDRLKPQSMLGEVKASADQWTIRETPKIVYHIAAGNEQRQLFIESRTGKIHLANDDSFLFLPNNNQPSLLIEAALVGGNTSAFCTVILQVINKSDHVPYFLQHVYTVAIPEGQPRGFHVIQMTAASHVNAQMDDQLTYNIISGNLDSAFSIDRKGQITTMVELDREVKDHYELIVSATRFGTQTAMARAMVHITVLDVNDNSPSFPPSRPTTIREDTPIGSFVSTVAANDVDSFPPLQYSFTHDGNPGKFFRVNRFSGRITLVKPLDYELHRTHVLTVQVYDGKHNAVTKKSITVLDVNDNAPTFSQQIYQLSIPLGTKPGTIIGRITAVDRDSEENGRVTYRLLEHTSPVRKRRTPRCGIDPDTGILYINETISQSGKFAAIFKLVVEATDNGNPPRSSRLPIIMQILSATSKSQAKFAQPIYSFTIPENFPVRTIIGQLNLTQLPENYNQMTYALRDIDGTFEIDQLGRIILLRPLDREKKDEHRLEAVISSKENTAINSTAIVLIKVDDINDNSPVFSQNEYRVTIEESTQPGAVVLKLTATDLDIGANARLNFEITSGNTGSTFLVDPNTGVIKVNRKLSATGVNQYKLILKVTDSGRPPRSALAMCYVTVKGTLNHGGPFFPVSLYLGYIVENAPAGSLVFTVKAAMDVRDKQRVVYYIQNGEDDGRFFTVNKNNGEVRTKQPFDYEAQTSYRFTLAVEDSSGKMNTVPCQVLIKGIDEYAPVFSESLYVFKTSYEATIGESLGAVYAEDEDAGIDGQVTYDFKEPNAYFEINPNTGVLSLKRNLKDVLSDDIEDALTPADLALHRAHHPTAVNSESSVGGRSHLLVFTVVAYSGIDPSQLKQNTTIVEIHILQQSGSKMLTFGSTLLLAFGILLGLLCCCVLCIGTAIRLRRPTVCSSMKAVSYPKRPRQQLNSSSSKCALLKGIRNGHLKQYSNLFGSVDMTEAEEKLPKLPSFIFGGKCPVKSVSDHSVKSSGRGSYEDENLPESARPESDQRRRSDPADSARQSWLYDEPPDAEKAGATDEYLTNLGITSSCEVPPVATVALPTKGHSTYATSGANEDGINLQHLIYSKVDEVLASNSLDRKADKFRLANGASLPIPNQYANRTLPLGNLLPPSDWGPGFEPVTQVLSEITRIKSGQSRLRKSAEAGLLNDGDPWVRRTDLNEKSKRYNTLPKVPSDRRQTNVHELETECRI</sequence>
<feature type="domain" description="Cadherin" evidence="17">
    <location>
        <begin position="16"/>
        <end position="121"/>
    </location>
</feature>
<evidence type="ECO:0000256" key="10">
    <source>
        <dbReference type="ARBA" id="ARBA00023136"/>
    </source>
</evidence>
<dbReference type="FunFam" id="2.60.40.60:FF:000015">
    <property type="entry name" value="FAT atypical cadherin 1"/>
    <property type="match status" value="1"/>
</dbReference>
<feature type="domain" description="Cadherin" evidence="17">
    <location>
        <begin position="1945"/>
        <end position="2048"/>
    </location>
</feature>
<keyword evidence="19" id="KW-1185">Reference proteome</keyword>
<feature type="domain" description="Cadherin" evidence="17">
    <location>
        <begin position="864"/>
        <end position="969"/>
    </location>
</feature>
<feature type="domain" description="Cadherin" evidence="17">
    <location>
        <begin position="1418"/>
        <end position="1523"/>
    </location>
</feature>
<dbReference type="PANTHER" id="PTHR24027:SF423">
    <property type="entry name" value="PROTOCADHERIN-16"/>
    <property type="match status" value="1"/>
</dbReference>
<keyword evidence="3" id="KW-0245">EGF-like domain</keyword>
<feature type="chain" id="PRO_5001794798" description="Cadherin domain-containing protein" evidence="16">
    <location>
        <begin position="17"/>
        <end position="3261"/>
    </location>
</feature>
<dbReference type="SUPFAM" id="SSF49313">
    <property type="entry name" value="Cadherin-like"/>
    <property type="match status" value="26"/>
</dbReference>
<evidence type="ECO:0000313" key="19">
    <source>
        <dbReference type="Proteomes" id="UP000030764"/>
    </source>
</evidence>
<feature type="domain" description="Cadherin" evidence="17">
    <location>
        <begin position="1183"/>
        <end position="1291"/>
    </location>
</feature>
<keyword evidence="11" id="KW-1015">Disulfide bond</keyword>
<evidence type="ECO:0000256" key="14">
    <source>
        <dbReference type="SAM" id="MobiDB-lite"/>
    </source>
</evidence>
<dbReference type="Gene3D" id="2.60.40.60">
    <property type="entry name" value="Cadherins"/>
    <property type="match status" value="27"/>
</dbReference>
<dbReference type="GO" id="GO:0009887">
    <property type="term" value="P:animal organ morphogenesis"/>
    <property type="evidence" value="ECO:0007669"/>
    <property type="project" value="UniProtKB-ARBA"/>
</dbReference>
<dbReference type="EMBL" id="KL363319">
    <property type="protein sequence ID" value="KFD47627.1"/>
    <property type="molecule type" value="Genomic_DNA"/>
</dbReference>
<feature type="domain" description="Cadherin" evidence="17">
    <location>
        <begin position="1628"/>
        <end position="1735"/>
    </location>
</feature>
<dbReference type="InterPro" id="IPR039808">
    <property type="entry name" value="Cadherin"/>
</dbReference>
<keyword evidence="4 15" id="KW-0812">Transmembrane</keyword>
<evidence type="ECO:0000256" key="5">
    <source>
        <dbReference type="ARBA" id="ARBA00022729"/>
    </source>
</evidence>
<comment type="subcellular location">
    <subcellularLocation>
        <location evidence="1">Cell membrane</location>
        <topology evidence="1">Single-pass type I membrane protein</topology>
    </subcellularLocation>
</comment>
<feature type="signal peptide" evidence="16">
    <location>
        <begin position="1"/>
        <end position="16"/>
    </location>
</feature>
<feature type="domain" description="Cadherin" evidence="17">
    <location>
        <begin position="663"/>
        <end position="764"/>
    </location>
</feature>
<dbReference type="InterPro" id="IPR020894">
    <property type="entry name" value="Cadherin_CS"/>
</dbReference>
<dbReference type="GO" id="GO:0048729">
    <property type="term" value="P:tissue morphogenesis"/>
    <property type="evidence" value="ECO:0007669"/>
    <property type="project" value="UniProtKB-ARBA"/>
</dbReference>